<dbReference type="OrthoDB" id="9800152at2"/>
<dbReference type="EMBL" id="ABOX02000027">
    <property type="protein sequence ID" value="EEF59507.1"/>
    <property type="molecule type" value="Genomic_DNA"/>
</dbReference>
<dbReference type="PANTHER" id="PTHR30055:SF234">
    <property type="entry name" value="HTH-TYPE TRANSCRIPTIONAL REGULATOR BETI"/>
    <property type="match status" value="1"/>
</dbReference>
<keyword evidence="3" id="KW-0804">Transcription</keyword>
<comment type="caution">
    <text evidence="6">The sequence shown here is derived from an EMBL/GenBank/DDBJ whole genome shotgun (WGS) entry which is preliminary data.</text>
</comment>
<evidence type="ECO:0000259" key="5">
    <source>
        <dbReference type="PROSITE" id="PS50977"/>
    </source>
</evidence>
<dbReference type="Pfam" id="PF17937">
    <property type="entry name" value="TetR_C_28"/>
    <property type="match status" value="1"/>
</dbReference>
<gene>
    <name evidence="6" type="ORF">Cflav_PD2351</name>
</gene>
<dbReference type="InterPro" id="IPR001647">
    <property type="entry name" value="HTH_TetR"/>
</dbReference>
<organism evidence="6 7">
    <name type="scientific">Pedosphaera parvula (strain Ellin514)</name>
    <dbReference type="NCBI Taxonomy" id="320771"/>
    <lineage>
        <taxon>Bacteria</taxon>
        <taxon>Pseudomonadati</taxon>
        <taxon>Verrucomicrobiota</taxon>
        <taxon>Pedosphaerae</taxon>
        <taxon>Pedosphaerales</taxon>
        <taxon>Pedosphaeraceae</taxon>
        <taxon>Pedosphaera</taxon>
    </lineage>
</organism>
<feature type="domain" description="HTH tetR-type" evidence="5">
    <location>
        <begin position="14"/>
        <end position="74"/>
    </location>
</feature>
<dbReference type="InterPro" id="IPR041479">
    <property type="entry name" value="TetR_CgmR_C"/>
</dbReference>
<keyword evidence="1" id="KW-0805">Transcription regulation</keyword>
<evidence type="ECO:0000313" key="6">
    <source>
        <dbReference type="EMBL" id="EEF59507.1"/>
    </source>
</evidence>
<dbReference type="Proteomes" id="UP000003688">
    <property type="component" value="Unassembled WGS sequence"/>
</dbReference>
<evidence type="ECO:0000313" key="7">
    <source>
        <dbReference type="Proteomes" id="UP000003688"/>
    </source>
</evidence>
<evidence type="ECO:0000256" key="1">
    <source>
        <dbReference type="ARBA" id="ARBA00023015"/>
    </source>
</evidence>
<keyword evidence="2 4" id="KW-0238">DNA-binding</keyword>
<dbReference type="STRING" id="320771.Cflav_PD2351"/>
<proteinExistence type="predicted"/>
<name>B9XL13_PEDPL</name>
<dbReference type="GO" id="GO:0003700">
    <property type="term" value="F:DNA-binding transcription factor activity"/>
    <property type="evidence" value="ECO:0007669"/>
    <property type="project" value="TreeGrafter"/>
</dbReference>
<feature type="DNA-binding region" description="H-T-H motif" evidence="4">
    <location>
        <begin position="37"/>
        <end position="56"/>
    </location>
</feature>
<accession>B9XL13</accession>
<dbReference type="GO" id="GO:0000976">
    <property type="term" value="F:transcription cis-regulatory region binding"/>
    <property type="evidence" value="ECO:0007669"/>
    <property type="project" value="TreeGrafter"/>
</dbReference>
<dbReference type="Gene3D" id="1.10.357.10">
    <property type="entry name" value="Tetracycline Repressor, domain 2"/>
    <property type="match status" value="1"/>
</dbReference>
<dbReference type="InterPro" id="IPR009057">
    <property type="entry name" value="Homeodomain-like_sf"/>
</dbReference>
<evidence type="ECO:0000256" key="2">
    <source>
        <dbReference type="ARBA" id="ARBA00023125"/>
    </source>
</evidence>
<evidence type="ECO:0000256" key="4">
    <source>
        <dbReference type="PROSITE-ProRule" id="PRU00335"/>
    </source>
</evidence>
<dbReference type="PANTHER" id="PTHR30055">
    <property type="entry name" value="HTH-TYPE TRANSCRIPTIONAL REGULATOR RUTR"/>
    <property type="match status" value="1"/>
</dbReference>
<dbReference type="InterPro" id="IPR050109">
    <property type="entry name" value="HTH-type_TetR-like_transc_reg"/>
</dbReference>
<dbReference type="RefSeq" id="WP_007416506.1">
    <property type="nucleotide sequence ID" value="NZ_ABOX02000027.1"/>
</dbReference>
<protein>
    <submittedName>
        <fullName evidence="6">Transcriptional regulator, TetR family</fullName>
    </submittedName>
</protein>
<reference evidence="6 7" key="1">
    <citation type="journal article" date="2011" name="J. Bacteriol.">
        <title>Genome sequence of 'Pedosphaera parvula' Ellin514, an aerobic Verrucomicrobial isolate from pasture soil.</title>
        <authorList>
            <person name="Kant R."/>
            <person name="van Passel M.W."/>
            <person name="Sangwan P."/>
            <person name="Palva A."/>
            <person name="Lucas S."/>
            <person name="Copeland A."/>
            <person name="Lapidus A."/>
            <person name="Glavina Del Rio T."/>
            <person name="Dalin E."/>
            <person name="Tice H."/>
            <person name="Bruce D."/>
            <person name="Goodwin L."/>
            <person name="Pitluck S."/>
            <person name="Chertkov O."/>
            <person name="Larimer F.W."/>
            <person name="Land M.L."/>
            <person name="Hauser L."/>
            <person name="Brettin T.S."/>
            <person name="Detter J.C."/>
            <person name="Han S."/>
            <person name="de Vos W.M."/>
            <person name="Janssen P.H."/>
            <person name="Smidt H."/>
        </authorList>
    </citation>
    <scope>NUCLEOTIDE SEQUENCE [LARGE SCALE GENOMIC DNA]</scope>
    <source>
        <strain evidence="6 7">Ellin514</strain>
    </source>
</reference>
<dbReference type="AlphaFoldDB" id="B9XL13"/>
<keyword evidence="7" id="KW-1185">Reference proteome</keyword>
<dbReference type="SUPFAM" id="SSF46689">
    <property type="entry name" value="Homeodomain-like"/>
    <property type="match status" value="1"/>
</dbReference>
<dbReference type="PRINTS" id="PR00455">
    <property type="entry name" value="HTHTETR"/>
</dbReference>
<dbReference type="PROSITE" id="PS50977">
    <property type="entry name" value="HTH_TETR_2"/>
    <property type="match status" value="1"/>
</dbReference>
<evidence type="ECO:0000256" key="3">
    <source>
        <dbReference type="ARBA" id="ARBA00023163"/>
    </source>
</evidence>
<sequence length="191" mass="20841">MVYRPVGLRMREYSNSREKILHAAEELVMEVGAGHLTLDAVARKAGVSKGGLMYNFPTKESLLEGMIVRLVTFWKESYLRAVNDFPNTAIGKLKAQIKAAVTLDPRYRCVTNALLAASANEPKLMIPVKKHYRQVFAELQDAGIDFETAAVLLMAASGLCTTEIMGCSPFSGGERSGVIDQLLTMADSARG</sequence>
<dbReference type="Pfam" id="PF00440">
    <property type="entry name" value="TetR_N"/>
    <property type="match status" value="1"/>
</dbReference>